<dbReference type="InterPro" id="IPR036390">
    <property type="entry name" value="WH_DNA-bd_sf"/>
</dbReference>
<keyword evidence="2" id="KW-0238">DNA-binding</keyword>
<organism evidence="2 3">
    <name type="scientific">Actinobacillus pleuropneumoniae</name>
    <name type="common">Haemophilus pleuropneumoniae</name>
    <dbReference type="NCBI Taxonomy" id="715"/>
    <lineage>
        <taxon>Bacteria</taxon>
        <taxon>Pseudomonadati</taxon>
        <taxon>Pseudomonadota</taxon>
        <taxon>Gammaproteobacteria</taxon>
        <taxon>Pasteurellales</taxon>
        <taxon>Pasteurellaceae</taxon>
        <taxon>Actinobacillus</taxon>
    </lineage>
</organism>
<dbReference type="RefSeq" id="WP_005620157.1">
    <property type="nucleotide sequence ID" value="NZ_CBDBSV010000195.1"/>
</dbReference>
<feature type="domain" description="Putative conjugal transfer nickase/helicase TraI C-terminal" evidence="1">
    <location>
        <begin position="4"/>
        <end position="115"/>
    </location>
</feature>
<dbReference type="Pfam" id="PF07515">
    <property type="entry name" value="TraI_2_C"/>
    <property type="match status" value="1"/>
</dbReference>
<reference evidence="2" key="2">
    <citation type="submission" date="2022-12" db="EMBL/GenBank/DDBJ databases">
        <authorList>
            <person name="Kardos G."/>
            <person name="Sarkozi R."/>
            <person name="Laczko L."/>
            <person name="Marton S."/>
            <person name="Makrai L."/>
            <person name="Banyai K."/>
            <person name="Fodor L."/>
        </authorList>
    </citation>
    <scope>NUCLEOTIDE SEQUENCE</scope>
    <source>
        <strain evidence="2">84/14</strain>
    </source>
</reference>
<accession>A0A9Q4DJ40</accession>
<dbReference type="Gene3D" id="1.10.10.10">
    <property type="entry name" value="Winged helix-like DNA-binding domain superfamily/Winged helix DNA-binding domain"/>
    <property type="match status" value="1"/>
</dbReference>
<protein>
    <submittedName>
        <fullName evidence="2">DNA-binding domain-containing protein</fullName>
    </submittedName>
</protein>
<dbReference type="Proteomes" id="UP001077788">
    <property type="component" value="Unassembled WGS sequence"/>
</dbReference>
<gene>
    <name evidence="2" type="ORF">OYG11_09415</name>
</gene>
<evidence type="ECO:0000313" key="3">
    <source>
        <dbReference type="Proteomes" id="UP001077788"/>
    </source>
</evidence>
<dbReference type="InterPro" id="IPR036388">
    <property type="entry name" value="WH-like_DNA-bd_sf"/>
</dbReference>
<dbReference type="EMBL" id="JAPQFC010000001">
    <property type="protein sequence ID" value="MCY6524422.1"/>
    <property type="molecule type" value="Genomic_DNA"/>
</dbReference>
<dbReference type="OrthoDB" id="6190309at2"/>
<dbReference type="Gene3D" id="2.40.10.200">
    <property type="entry name" value="STY4665 C-terminal domain-like"/>
    <property type="match status" value="1"/>
</dbReference>
<comment type="caution">
    <text evidence="2">The sequence shown here is derived from an EMBL/GenBank/DDBJ whole genome shotgun (WGS) entry which is preliminary data.</text>
</comment>
<name>A0A9Q4DJ40_ACTPL</name>
<dbReference type="GO" id="GO:0003677">
    <property type="term" value="F:DNA binding"/>
    <property type="evidence" value="ECO:0007669"/>
    <property type="project" value="UniProtKB-KW"/>
</dbReference>
<evidence type="ECO:0000313" key="2">
    <source>
        <dbReference type="EMBL" id="MCY6524422.1"/>
    </source>
</evidence>
<evidence type="ECO:0000259" key="1">
    <source>
        <dbReference type="Pfam" id="PF07515"/>
    </source>
</evidence>
<dbReference type="InterPro" id="IPR011093">
    <property type="entry name" value="TraI_2_C"/>
</dbReference>
<dbReference type="SUPFAM" id="SSF46785">
    <property type="entry name" value="Winged helix' DNA-binding domain"/>
    <property type="match status" value="1"/>
</dbReference>
<dbReference type="AlphaFoldDB" id="A0A9Q4DJ40"/>
<sequence>MLIKDKLLNEKLTFNDRAAKVHIVDNCLFLVSPSSFELYLAEKGRSYTEETINSLQYEFQALGLHKKKIIGNDSTNFWKCRVIGPRKNSFLVGYLVPNPKLFFGDKILINNRHLSLEE</sequence>
<proteinExistence type="predicted"/>
<reference evidence="2" key="1">
    <citation type="journal article" date="2021" name="Vet Sci">
        <title>O-Serogroups and Pathovirotypes of Escherichia coli Isolated from Post-Weaning Piglets Showing Diarrhoea and/or Oedema in South Korea.</title>
        <authorList>
            <person name="Byun J.W."/>
            <person name="Moon B.Y."/>
            <person name="Do K.H."/>
            <person name="Lee K."/>
            <person name="Lee H.Y."/>
            <person name="Kim W.I."/>
            <person name="So B."/>
            <person name="Lee W.K."/>
        </authorList>
    </citation>
    <scope>NUCLEOTIDE SEQUENCE</scope>
    <source>
        <strain evidence="2">84/14</strain>
    </source>
</reference>